<evidence type="ECO:0008006" key="7">
    <source>
        <dbReference type="Google" id="ProtNLM"/>
    </source>
</evidence>
<dbReference type="InterPro" id="IPR045170">
    <property type="entry name" value="MTOX"/>
</dbReference>
<keyword evidence="6" id="KW-1185">Reference proteome</keyword>
<dbReference type="EMBL" id="JAFJYH010000208">
    <property type="protein sequence ID" value="KAG4415785.1"/>
    <property type="molecule type" value="Genomic_DNA"/>
</dbReference>
<proteinExistence type="predicted"/>
<evidence type="ECO:0000256" key="2">
    <source>
        <dbReference type="ARBA" id="ARBA00022630"/>
    </source>
</evidence>
<keyword evidence="4" id="KW-0560">Oxidoreductase</keyword>
<dbReference type="InterPro" id="IPR036188">
    <property type="entry name" value="FAD/NAD-bd_sf"/>
</dbReference>
<dbReference type="Gene3D" id="3.30.9.10">
    <property type="entry name" value="D-Amino Acid Oxidase, subunit A, domain 2"/>
    <property type="match status" value="1"/>
</dbReference>
<sequence>MFIDIPEDREDLRERFHPDNYPVWSYRRGESDDYYQGGSFPISKNGRLKFGFRGRKFTNFVDHHIDSNIRISTPRTKYSNNQIDTVPLCWYTDSIDNDYVIDYVPGYSDSLFICTGGSGHGFKFLPILGRHVKNQLERTSDQFTTAWKWRVAEEGKDNNGLSEGEDGHRVLAKVKMATREDFKF</sequence>
<evidence type="ECO:0000256" key="1">
    <source>
        <dbReference type="ARBA" id="ARBA00001974"/>
    </source>
</evidence>
<keyword evidence="3" id="KW-0274">FAD</keyword>
<gene>
    <name evidence="5" type="ORF">IFR04_011085</name>
</gene>
<protein>
    <recommendedName>
        <fullName evidence="7">FAD dependent oxidoreductase domain-containing protein</fullName>
    </recommendedName>
</protein>
<dbReference type="AlphaFoldDB" id="A0A8H7T6M6"/>
<dbReference type="PANTHER" id="PTHR10961:SF15">
    <property type="entry name" value="FAD DEPENDENT OXIDOREDUCTASE DOMAIN-CONTAINING PROTEIN"/>
    <property type="match status" value="1"/>
</dbReference>
<comment type="caution">
    <text evidence="5">The sequence shown here is derived from an EMBL/GenBank/DDBJ whole genome shotgun (WGS) entry which is preliminary data.</text>
</comment>
<dbReference type="OrthoDB" id="2219495at2759"/>
<reference evidence="5" key="1">
    <citation type="submission" date="2021-02" db="EMBL/GenBank/DDBJ databases">
        <title>Genome sequence Cadophora malorum strain M34.</title>
        <authorList>
            <person name="Stefanovic E."/>
            <person name="Vu D."/>
            <person name="Scully C."/>
            <person name="Dijksterhuis J."/>
            <person name="Roader J."/>
            <person name="Houbraken J."/>
        </authorList>
    </citation>
    <scope>NUCLEOTIDE SEQUENCE</scope>
    <source>
        <strain evidence="5">M34</strain>
    </source>
</reference>
<name>A0A8H7T6M6_9HELO</name>
<evidence type="ECO:0000313" key="6">
    <source>
        <dbReference type="Proteomes" id="UP000664132"/>
    </source>
</evidence>
<keyword evidence="2" id="KW-0285">Flavoprotein</keyword>
<organism evidence="5 6">
    <name type="scientific">Cadophora malorum</name>
    <dbReference type="NCBI Taxonomy" id="108018"/>
    <lineage>
        <taxon>Eukaryota</taxon>
        <taxon>Fungi</taxon>
        <taxon>Dikarya</taxon>
        <taxon>Ascomycota</taxon>
        <taxon>Pezizomycotina</taxon>
        <taxon>Leotiomycetes</taxon>
        <taxon>Helotiales</taxon>
        <taxon>Ploettnerulaceae</taxon>
        <taxon>Cadophora</taxon>
    </lineage>
</organism>
<evidence type="ECO:0000256" key="4">
    <source>
        <dbReference type="ARBA" id="ARBA00023002"/>
    </source>
</evidence>
<evidence type="ECO:0000313" key="5">
    <source>
        <dbReference type="EMBL" id="KAG4415785.1"/>
    </source>
</evidence>
<dbReference type="GO" id="GO:0050660">
    <property type="term" value="F:flavin adenine dinucleotide binding"/>
    <property type="evidence" value="ECO:0007669"/>
    <property type="project" value="InterPro"/>
</dbReference>
<evidence type="ECO:0000256" key="3">
    <source>
        <dbReference type="ARBA" id="ARBA00022827"/>
    </source>
</evidence>
<dbReference type="PANTHER" id="PTHR10961">
    <property type="entry name" value="PEROXISOMAL SARCOSINE OXIDASE"/>
    <property type="match status" value="1"/>
</dbReference>
<dbReference type="GO" id="GO:0008115">
    <property type="term" value="F:sarcosine oxidase activity"/>
    <property type="evidence" value="ECO:0007669"/>
    <property type="project" value="TreeGrafter"/>
</dbReference>
<comment type="cofactor">
    <cofactor evidence="1">
        <name>FAD</name>
        <dbReference type="ChEBI" id="CHEBI:57692"/>
    </cofactor>
</comment>
<dbReference type="Proteomes" id="UP000664132">
    <property type="component" value="Unassembled WGS sequence"/>
</dbReference>
<accession>A0A8H7T6M6</accession>
<dbReference type="Gene3D" id="3.50.50.60">
    <property type="entry name" value="FAD/NAD(P)-binding domain"/>
    <property type="match status" value="1"/>
</dbReference>